<organism evidence="2 3">
    <name type="scientific">Aspergillus pseudoustus</name>
    <dbReference type="NCBI Taxonomy" id="1810923"/>
    <lineage>
        <taxon>Eukaryota</taxon>
        <taxon>Fungi</taxon>
        <taxon>Dikarya</taxon>
        <taxon>Ascomycota</taxon>
        <taxon>Pezizomycotina</taxon>
        <taxon>Eurotiomycetes</taxon>
        <taxon>Eurotiomycetidae</taxon>
        <taxon>Eurotiales</taxon>
        <taxon>Aspergillaceae</taxon>
        <taxon>Aspergillus</taxon>
        <taxon>Aspergillus subgen. Nidulantes</taxon>
    </lineage>
</organism>
<dbReference type="Proteomes" id="UP001610446">
    <property type="component" value="Unassembled WGS sequence"/>
</dbReference>
<comment type="caution">
    <text evidence="2">The sequence shown here is derived from an EMBL/GenBank/DDBJ whole genome shotgun (WGS) entry which is preliminary data.</text>
</comment>
<protein>
    <submittedName>
        <fullName evidence="2">Uncharacterized protein</fullName>
    </submittedName>
</protein>
<dbReference type="EMBL" id="JBFXLU010000003">
    <property type="protein sequence ID" value="KAL2857728.1"/>
    <property type="molecule type" value="Genomic_DNA"/>
</dbReference>
<evidence type="ECO:0000313" key="3">
    <source>
        <dbReference type="Proteomes" id="UP001610446"/>
    </source>
</evidence>
<feature type="compositionally biased region" description="Basic and acidic residues" evidence="1">
    <location>
        <begin position="310"/>
        <end position="322"/>
    </location>
</feature>
<proteinExistence type="predicted"/>
<sequence>MPLWGRPPGAHLGRQTRRRGGLWVDNEMRVEELNSEAEGQLNLRDDRLVLGEGGWRRSMAERDGHNHALGQFDGANYDMYEDTDSTVAYAVQLAMKDNEEWLVEKALERIRRAHAEGQKNVTLTKRELEALERKRLQESPKPQVDNKRLNGTIWRSGTAAAHPPPYPLDTSVHGAWARTTGSAVSAVSPQSSTTTLQSPLQPPFSGSANHAPAFLAPPTARRPYPDDYQRMPPYQVPHSREAVQTMHSPIDSLRGSPTRQSQASYTDNPPRSSFISAGAPLSAPDSAVSQNHEGGKGSPKRRSPANSSGDELHIVEVMEHKVPNNPIGAAGKSRQTPSRF</sequence>
<name>A0ABR4L2M4_9EURO</name>
<gene>
    <name evidence="2" type="ORF">BJY01DRAFT_113506</name>
</gene>
<accession>A0ABR4L2M4</accession>
<keyword evidence="3" id="KW-1185">Reference proteome</keyword>
<feature type="compositionally biased region" description="Low complexity" evidence="1">
    <location>
        <begin position="188"/>
        <end position="199"/>
    </location>
</feature>
<feature type="region of interest" description="Disordered" evidence="1">
    <location>
        <begin position="183"/>
        <end position="340"/>
    </location>
</feature>
<feature type="compositionally biased region" description="Polar residues" evidence="1">
    <location>
        <begin position="255"/>
        <end position="275"/>
    </location>
</feature>
<evidence type="ECO:0000313" key="2">
    <source>
        <dbReference type="EMBL" id="KAL2857728.1"/>
    </source>
</evidence>
<evidence type="ECO:0000256" key="1">
    <source>
        <dbReference type="SAM" id="MobiDB-lite"/>
    </source>
</evidence>
<reference evidence="2 3" key="1">
    <citation type="submission" date="2024-07" db="EMBL/GenBank/DDBJ databases">
        <title>Section-level genome sequencing and comparative genomics of Aspergillus sections Usti and Cavernicolus.</title>
        <authorList>
            <consortium name="Lawrence Berkeley National Laboratory"/>
            <person name="Nybo J.L."/>
            <person name="Vesth T.C."/>
            <person name="Theobald S."/>
            <person name="Frisvad J.C."/>
            <person name="Larsen T.O."/>
            <person name="Kjaerboelling I."/>
            <person name="Rothschild-Mancinelli K."/>
            <person name="Lyhne E.K."/>
            <person name="Kogle M.E."/>
            <person name="Barry K."/>
            <person name="Clum A."/>
            <person name="Na H."/>
            <person name="Ledsgaard L."/>
            <person name="Lin J."/>
            <person name="Lipzen A."/>
            <person name="Kuo A."/>
            <person name="Riley R."/>
            <person name="Mondo S."/>
            <person name="Labutti K."/>
            <person name="Haridas S."/>
            <person name="Pangalinan J."/>
            <person name="Salamov A.A."/>
            <person name="Simmons B.A."/>
            <person name="Magnuson J.K."/>
            <person name="Chen J."/>
            <person name="Drula E."/>
            <person name="Henrissat B."/>
            <person name="Wiebenga A."/>
            <person name="Lubbers R.J."/>
            <person name="Gomes A.C."/>
            <person name="Makela M.R."/>
            <person name="Stajich J."/>
            <person name="Grigoriev I.V."/>
            <person name="Mortensen U.H."/>
            <person name="De Vries R.P."/>
            <person name="Baker S.E."/>
            <person name="Andersen M.R."/>
        </authorList>
    </citation>
    <scope>NUCLEOTIDE SEQUENCE [LARGE SCALE GENOMIC DNA]</scope>
    <source>
        <strain evidence="2 3">CBS 123904</strain>
    </source>
</reference>